<evidence type="ECO:0000256" key="1">
    <source>
        <dbReference type="SAM" id="Coils"/>
    </source>
</evidence>
<feature type="compositionally biased region" description="Acidic residues" evidence="2">
    <location>
        <begin position="361"/>
        <end position="370"/>
    </location>
</feature>
<evidence type="ECO:0000256" key="2">
    <source>
        <dbReference type="SAM" id="MobiDB-lite"/>
    </source>
</evidence>
<evidence type="ECO:0000259" key="3">
    <source>
        <dbReference type="Pfam" id="PF20994"/>
    </source>
</evidence>
<feature type="domain" description="Inner kinetochore subunit AME1" evidence="3">
    <location>
        <begin position="552"/>
        <end position="742"/>
    </location>
</feature>
<dbReference type="HOGENOM" id="CLU_403915_0_0_1"/>
<dbReference type="RefSeq" id="XP_009224408.1">
    <property type="nucleotide sequence ID" value="XM_009226144.1"/>
</dbReference>
<dbReference type="Proteomes" id="UP000006039">
    <property type="component" value="Unassembled WGS sequence"/>
</dbReference>
<reference evidence="4" key="2">
    <citation type="submission" date="2010-07" db="EMBL/GenBank/DDBJ databases">
        <authorList>
            <consortium name="The Broad Institute Genome Sequencing Platform"/>
            <consortium name="Broad Institute Genome Sequencing Center for Infectious Disease"/>
            <person name="Ma L.-J."/>
            <person name="Dead R."/>
            <person name="Young S."/>
            <person name="Zeng Q."/>
            <person name="Koehrsen M."/>
            <person name="Alvarado L."/>
            <person name="Berlin A."/>
            <person name="Chapman S.B."/>
            <person name="Chen Z."/>
            <person name="Freedman E."/>
            <person name="Gellesch M."/>
            <person name="Goldberg J."/>
            <person name="Griggs A."/>
            <person name="Gujja S."/>
            <person name="Heilman E.R."/>
            <person name="Heiman D."/>
            <person name="Hepburn T."/>
            <person name="Howarth C."/>
            <person name="Jen D."/>
            <person name="Larson L."/>
            <person name="Mehta T."/>
            <person name="Neiman D."/>
            <person name="Pearson M."/>
            <person name="Roberts A."/>
            <person name="Saif S."/>
            <person name="Shea T."/>
            <person name="Shenoy N."/>
            <person name="Sisk P."/>
            <person name="Stolte C."/>
            <person name="Sykes S."/>
            <person name="Walk T."/>
            <person name="White J."/>
            <person name="Yandava C."/>
            <person name="Haas B."/>
            <person name="Nusbaum C."/>
            <person name="Birren B."/>
        </authorList>
    </citation>
    <scope>NUCLEOTIDE SEQUENCE</scope>
    <source>
        <strain evidence="4">R3-111a-1</strain>
    </source>
</reference>
<evidence type="ECO:0000313" key="4">
    <source>
        <dbReference type="EMBL" id="EJT74464.1"/>
    </source>
</evidence>
<dbReference type="EnsemblFungi" id="EJT74464">
    <property type="protein sequence ID" value="EJT74464"/>
    <property type="gene ID" value="GGTG_08304"/>
</dbReference>
<feature type="compositionally biased region" description="Basic and acidic residues" evidence="2">
    <location>
        <begin position="471"/>
        <end position="489"/>
    </location>
</feature>
<evidence type="ECO:0000313" key="6">
    <source>
        <dbReference type="Proteomes" id="UP000006039"/>
    </source>
</evidence>
<keyword evidence="6" id="KW-1185">Reference proteome</keyword>
<dbReference type="VEuPathDB" id="FungiDB:GGTG_08304"/>
<reference evidence="6" key="1">
    <citation type="submission" date="2010-07" db="EMBL/GenBank/DDBJ databases">
        <title>The genome sequence of Gaeumannomyces graminis var. tritici strain R3-111a-1.</title>
        <authorList>
            <consortium name="The Broad Institute Genome Sequencing Platform"/>
            <person name="Ma L.-J."/>
            <person name="Dead R."/>
            <person name="Young S."/>
            <person name="Zeng Q."/>
            <person name="Koehrsen M."/>
            <person name="Alvarado L."/>
            <person name="Berlin A."/>
            <person name="Chapman S.B."/>
            <person name="Chen Z."/>
            <person name="Freedman E."/>
            <person name="Gellesch M."/>
            <person name="Goldberg J."/>
            <person name="Griggs A."/>
            <person name="Gujja S."/>
            <person name="Heilman E.R."/>
            <person name="Heiman D."/>
            <person name="Hepburn T."/>
            <person name="Howarth C."/>
            <person name="Jen D."/>
            <person name="Larson L."/>
            <person name="Mehta T."/>
            <person name="Neiman D."/>
            <person name="Pearson M."/>
            <person name="Roberts A."/>
            <person name="Saif S."/>
            <person name="Shea T."/>
            <person name="Shenoy N."/>
            <person name="Sisk P."/>
            <person name="Stolte C."/>
            <person name="Sykes S."/>
            <person name="Walk T."/>
            <person name="White J."/>
            <person name="Yandava C."/>
            <person name="Haas B."/>
            <person name="Nusbaum C."/>
            <person name="Birren B."/>
        </authorList>
    </citation>
    <scope>NUCLEOTIDE SEQUENCE [LARGE SCALE GENOMIC DNA]</scope>
    <source>
        <strain evidence="6">R3-111a-1</strain>
    </source>
</reference>
<feature type="compositionally biased region" description="Low complexity" evidence="2">
    <location>
        <begin position="347"/>
        <end position="360"/>
    </location>
</feature>
<accession>J3P468</accession>
<proteinExistence type="predicted"/>
<dbReference type="EMBL" id="GL385398">
    <property type="protein sequence ID" value="EJT74464.1"/>
    <property type="molecule type" value="Genomic_DNA"/>
</dbReference>
<feature type="compositionally biased region" description="Basic residues" evidence="2">
    <location>
        <begin position="120"/>
        <end position="130"/>
    </location>
</feature>
<feature type="compositionally biased region" description="Acidic residues" evidence="2">
    <location>
        <begin position="380"/>
        <end position="400"/>
    </location>
</feature>
<dbReference type="eggNOG" id="ENOG502SGUR">
    <property type="taxonomic scope" value="Eukaryota"/>
</dbReference>
<reference evidence="5" key="4">
    <citation type="journal article" date="2015" name="G3 (Bethesda)">
        <title>Genome sequences of three phytopathogenic species of the Magnaporthaceae family of fungi.</title>
        <authorList>
            <person name="Okagaki L.H."/>
            <person name="Nunes C.C."/>
            <person name="Sailsbery J."/>
            <person name="Clay B."/>
            <person name="Brown D."/>
            <person name="John T."/>
            <person name="Oh Y."/>
            <person name="Young N."/>
            <person name="Fitzgerald M."/>
            <person name="Haas B.J."/>
            <person name="Zeng Q."/>
            <person name="Young S."/>
            <person name="Adiconis X."/>
            <person name="Fan L."/>
            <person name="Levin J.Z."/>
            <person name="Mitchell T.K."/>
            <person name="Okubara P.A."/>
            <person name="Farman M.L."/>
            <person name="Kohn L.M."/>
            <person name="Birren B."/>
            <person name="Ma L.-J."/>
            <person name="Dean R.A."/>
        </authorList>
    </citation>
    <scope>NUCLEOTIDE SEQUENCE</scope>
    <source>
        <strain evidence="5">R3-111a-1</strain>
    </source>
</reference>
<dbReference type="GeneID" id="20348762"/>
<feature type="region of interest" description="Disordered" evidence="2">
    <location>
        <begin position="1"/>
        <end position="164"/>
    </location>
</feature>
<evidence type="ECO:0000313" key="5">
    <source>
        <dbReference type="EnsemblFungi" id="EJT74464"/>
    </source>
</evidence>
<feature type="compositionally biased region" description="Basic residues" evidence="2">
    <location>
        <begin position="493"/>
        <end position="503"/>
    </location>
</feature>
<reference evidence="5" key="5">
    <citation type="submission" date="2018-04" db="UniProtKB">
        <authorList>
            <consortium name="EnsemblFungi"/>
        </authorList>
    </citation>
    <scope>IDENTIFICATION</scope>
    <source>
        <strain evidence="5">R3-111a-1</strain>
    </source>
</reference>
<dbReference type="AlphaFoldDB" id="J3P468"/>
<reference evidence="4" key="3">
    <citation type="submission" date="2010-09" db="EMBL/GenBank/DDBJ databases">
        <title>Annotation of Gaeumannomyces graminis var. tritici R3-111a-1.</title>
        <authorList>
            <consortium name="The Broad Institute Genome Sequencing Platform"/>
            <person name="Ma L.-J."/>
            <person name="Dead R."/>
            <person name="Young S.K."/>
            <person name="Zeng Q."/>
            <person name="Gargeya S."/>
            <person name="Fitzgerald M."/>
            <person name="Haas B."/>
            <person name="Abouelleil A."/>
            <person name="Alvarado L."/>
            <person name="Arachchi H.M."/>
            <person name="Berlin A."/>
            <person name="Brown A."/>
            <person name="Chapman S.B."/>
            <person name="Chen Z."/>
            <person name="Dunbar C."/>
            <person name="Freedman E."/>
            <person name="Gearin G."/>
            <person name="Gellesch M."/>
            <person name="Goldberg J."/>
            <person name="Griggs A."/>
            <person name="Gujja S."/>
            <person name="Heiman D."/>
            <person name="Howarth C."/>
            <person name="Larson L."/>
            <person name="Lui A."/>
            <person name="MacDonald P.J.P."/>
            <person name="Mehta T."/>
            <person name="Montmayeur A."/>
            <person name="Murphy C."/>
            <person name="Neiman D."/>
            <person name="Pearson M."/>
            <person name="Priest M."/>
            <person name="Roberts A."/>
            <person name="Saif S."/>
            <person name="Shea T."/>
            <person name="Shenoy N."/>
            <person name="Sisk P."/>
            <person name="Stolte C."/>
            <person name="Sykes S."/>
            <person name="Yandava C."/>
            <person name="Wortman J."/>
            <person name="Nusbaum C."/>
            <person name="Birren B."/>
        </authorList>
    </citation>
    <scope>NUCLEOTIDE SEQUENCE</scope>
    <source>
        <strain evidence="4">R3-111a-1</strain>
    </source>
</reference>
<feature type="region of interest" description="Disordered" evidence="2">
    <location>
        <begin position="177"/>
        <end position="521"/>
    </location>
</feature>
<name>J3P468_GAET3</name>
<feature type="compositionally biased region" description="Polar residues" evidence="2">
    <location>
        <begin position="89"/>
        <end position="98"/>
    </location>
</feature>
<protein>
    <recommendedName>
        <fullName evidence="3">Inner kinetochore subunit AME1 domain-containing protein</fullName>
    </recommendedName>
</protein>
<dbReference type="Pfam" id="PF20994">
    <property type="entry name" value="CENPU"/>
    <property type="match status" value="1"/>
</dbReference>
<dbReference type="OrthoDB" id="5377952at2759"/>
<feature type="compositionally biased region" description="Basic and acidic residues" evidence="2">
    <location>
        <begin position="1"/>
        <end position="10"/>
    </location>
</feature>
<dbReference type="InterPro" id="IPR048743">
    <property type="entry name" value="AME1"/>
</dbReference>
<feature type="compositionally biased region" description="Low complexity" evidence="2">
    <location>
        <begin position="210"/>
        <end position="247"/>
    </location>
</feature>
<keyword evidence="1" id="KW-0175">Coiled coil</keyword>
<gene>
    <name evidence="5" type="primary">20348762</name>
    <name evidence="4" type="ORF">GGTG_08304</name>
</gene>
<sequence length="750" mass="80623">MATSREERMYGRLRGAQRHQVEDISFGIFPLDEAEEPAQEPGLGPEPAPLPAGSPTLGTNRELPPSSPEVEEAPAAEHAVPSGTPTPPASRNVTVASSSRKRGNLYDMPDNTEDEVSQHSARRLSARRITHQPPSDGYDEVTESPVGAPGSGHRRRVRISAAASQTASVSLQEVLLAEAEPEHVVASSSPLERKTRRARSSLGTASTRLSAGSDTAATSATAAAAAPSVSGARLSARLSQASSAVRSGEVEESPEVASGPGQAIPSNDTIVDNVDELSPGNPAGASSVVESSPAARALEKRRASAGLAATRTMARRGRQNARPPSVDMDIDELSPKQPSASDKPAERGSLSARASLALAEIPEEADEVEEAQTPSRVEASDDISEQNEESPGEAEEVDDQEAARKLGRKRLRRSFPAPSPELGSAAEETVPRPPKRRRGAPVSSPSRQNQPPRPQRAAAEKQASKLKQPPKQKELPKQKEQPKQKEPPPKQKGPPRQRAKKKTAPPPLDSGPEVEVSGEPISVPVQRFTRFRGAGGDESDEDELVSGIPFASRDGVTSVDILRQLCEEVTVGVLRTLREKAGEAEDAATRRELKTKIRALEAFREELRTKLIEHTIALDSLHMLKKRLRASQKEKRSLRDEILRLRAERDQVALRMDALRLRHGSEAQKVLRNIQISSAMHDIELAVDEGRSAPELSAADKKRAELENLELLMHRVGGQLCAGGPGTGVLDQVKSFNAYLERAAAALQAR</sequence>
<organism evidence="4">
    <name type="scientific">Gaeumannomyces tritici (strain R3-111a-1)</name>
    <name type="common">Wheat and barley take-all root rot fungus</name>
    <name type="synonym">Gaeumannomyces graminis var. tritici</name>
    <dbReference type="NCBI Taxonomy" id="644352"/>
    <lineage>
        <taxon>Eukaryota</taxon>
        <taxon>Fungi</taxon>
        <taxon>Dikarya</taxon>
        <taxon>Ascomycota</taxon>
        <taxon>Pezizomycotina</taxon>
        <taxon>Sordariomycetes</taxon>
        <taxon>Sordariomycetidae</taxon>
        <taxon>Magnaporthales</taxon>
        <taxon>Magnaporthaceae</taxon>
        <taxon>Gaeumannomyces</taxon>
    </lineage>
</organism>
<feature type="coiled-coil region" evidence="1">
    <location>
        <begin position="590"/>
        <end position="655"/>
    </location>
</feature>